<protein>
    <submittedName>
        <fullName evidence="2">Uncharacterized protein</fullName>
    </submittedName>
</protein>
<organism evidence="2 3">
    <name type="scientific">Eumeta variegata</name>
    <name type="common">Bagworm moth</name>
    <name type="synonym">Eumeta japonica</name>
    <dbReference type="NCBI Taxonomy" id="151549"/>
    <lineage>
        <taxon>Eukaryota</taxon>
        <taxon>Metazoa</taxon>
        <taxon>Ecdysozoa</taxon>
        <taxon>Arthropoda</taxon>
        <taxon>Hexapoda</taxon>
        <taxon>Insecta</taxon>
        <taxon>Pterygota</taxon>
        <taxon>Neoptera</taxon>
        <taxon>Endopterygota</taxon>
        <taxon>Lepidoptera</taxon>
        <taxon>Glossata</taxon>
        <taxon>Ditrysia</taxon>
        <taxon>Tineoidea</taxon>
        <taxon>Psychidae</taxon>
        <taxon>Oiketicinae</taxon>
        <taxon>Eumeta</taxon>
    </lineage>
</organism>
<accession>A0A4C1XBR4</accession>
<dbReference type="Proteomes" id="UP000299102">
    <property type="component" value="Unassembled WGS sequence"/>
</dbReference>
<feature type="region of interest" description="Disordered" evidence="1">
    <location>
        <begin position="34"/>
        <end position="87"/>
    </location>
</feature>
<name>A0A4C1XBR4_EUMVA</name>
<evidence type="ECO:0000313" key="3">
    <source>
        <dbReference type="Proteomes" id="UP000299102"/>
    </source>
</evidence>
<keyword evidence="3" id="KW-1185">Reference proteome</keyword>
<reference evidence="2 3" key="1">
    <citation type="journal article" date="2019" name="Commun. Biol.">
        <title>The bagworm genome reveals a unique fibroin gene that provides high tensile strength.</title>
        <authorList>
            <person name="Kono N."/>
            <person name="Nakamura H."/>
            <person name="Ohtoshi R."/>
            <person name="Tomita M."/>
            <person name="Numata K."/>
            <person name="Arakawa K."/>
        </authorList>
    </citation>
    <scope>NUCLEOTIDE SEQUENCE [LARGE SCALE GENOMIC DNA]</scope>
</reference>
<dbReference type="OrthoDB" id="413361at2759"/>
<dbReference type="EMBL" id="BGZK01000771">
    <property type="protein sequence ID" value="GBP59809.1"/>
    <property type="molecule type" value="Genomic_DNA"/>
</dbReference>
<feature type="compositionally biased region" description="Polar residues" evidence="1">
    <location>
        <begin position="57"/>
        <end position="71"/>
    </location>
</feature>
<feature type="compositionally biased region" description="Polar residues" evidence="1">
    <location>
        <begin position="37"/>
        <end position="46"/>
    </location>
</feature>
<dbReference type="AlphaFoldDB" id="A0A4C1XBR4"/>
<comment type="caution">
    <text evidence="2">The sequence shown here is derived from an EMBL/GenBank/DDBJ whole genome shotgun (WGS) entry which is preliminary data.</text>
</comment>
<proteinExistence type="predicted"/>
<gene>
    <name evidence="2" type="ORF">EVAR_30078_1</name>
</gene>
<sequence>MKRYRLYNPKTNKVITRKDVTIIEQDNSEMMQAVVHENNNPSSESVDQLRDDGSDLELSTSTMKSNISDSSYTEEKSHSNNSSVDKFFDSVPVRELKNFTEFTTRQESKRKKKA</sequence>
<evidence type="ECO:0000256" key="1">
    <source>
        <dbReference type="SAM" id="MobiDB-lite"/>
    </source>
</evidence>
<evidence type="ECO:0000313" key="2">
    <source>
        <dbReference type="EMBL" id="GBP59809.1"/>
    </source>
</evidence>